<evidence type="ECO:0000256" key="3">
    <source>
        <dbReference type="ARBA" id="ARBA00022475"/>
    </source>
</evidence>
<proteinExistence type="inferred from homology"/>
<keyword evidence="4 9" id="KW-0812">Transmembrane</keyword>
<accession>A0A8K1GTS6</accession>
<keyword evidence="6 9" id="KW-0472">Membrane</keyword>
<keyword evidence="7" id="KW-1015">Disulfide bond</keyword>
<evidence type="ECO:0000313" key="11">
    <source>
        <dbReference type="Proteomes" id="UP000796761"/>
    </source>
</evidence>
<evidence type="ECO:0000256" key="8">
    <source>
        <dbReference type="ARBA" id="ARBA00023180"/>
    </source>
</evidence>
<dbReference type="InterPro" id="IPR008952">
    <property type="entry name" value="Tetraspanin_EC2_sf"/>
</dbReference>
<dbReference type="PROSITE" id="PS00421">
    <property type="entry name" value="TM4_1"/>
    <property type="match status" value="1"/>
</dbReference>
<comment type="similarity">
    <text evidence="2">Belongs to the tetraspanin (TM4SF) family.</text>
</comment>
<evidence type="ECO:0008006" key="12">
    <source>
        <dbReference type="Google" id="ProtNLM"/>
    </source>
</evidence>
<dbReference type="SUPFAM" id="SSF48652">
    <property type="entry name" value="Tetraspanin"/>
    <property type="match status" value="1"/>
</dbReference>
<keyword evidence="8" id="KW-0325">Glycoprotein</keyword>
<feature type="transmembrane region" description="Helical" evidence="9">
    <location>
        <begin position="21"/>
        <end position="40"/>
    </location>
</feature>
<reference evidence="10" key="1">
    <citation type="submission" date="2019-04" db="EMBL/GenBank/DDBJ databases">
        <title>Genome assembly of Zosterops borbonicus 15179.</title>
        <authorList>
            <person name="Leroy T."/>
            <person name="Anselmetti Y."/>
            <person name="Tilak M.-K."/>
            <person name="Nabholz B."/>
        </authorList>
    </citation>
    <scope>NUCLEOTIDE SEQUENCE</scope>
    <source>
        <strain evidence="10">HGM_15179</strain>
        <tissue evidence="10">Muscle</tissue>
    </source>
</reference>
<comment type="caution">
    <text evidence="10">The sequence shown here is derived from an EMBL/GenBank/DDBJ whole genome shotgun (WGS) entry which is preliminary data.</text>
</comment>
<gene>
    <name evidence="10" type="ORF">HGM15179_003573</name>
</gene>
<dbReference type="InterPro" id="IPR018503">
    <property type="entry name" value="Tetraspanin_CS"/>
</dbReference>
<dbReference type="OrthoDB" id="2014092at2759"/>
<evidence type="ECO:0000313" key="10">
    <source>
        <dbReference type="EMBL" id="TRZ23559.1"/>
    </source>
</evidence>
<evidence type="ECO:0000256" key="7">
    <source>
        <dbReference type="ARBA" id="ARBA00023157"/>
    </source>
</evidence>
<dbReference type="AlphaFoldDB" id="A0A8K1GTS6"/>
<feature type="transmembrane region" description="Helical" evidence="9">
    <location>
        <begin position="60"/>
        <end position="82"/>
    </location>
</feature>
<keyword evidence="11" id="KW-1185">Reference proteome</keyword>
<evidence type="ECO:0000256" key="5">
    <source>
        <dbReference type="ARBA" id="ARBA00022989"/>
    </source>
</evidence>
<dbReference type="GO" id="GO:0005886">
    <property type="term" value="C:plasma membrane"/>
    <property type="evidence" value="ECO:0007669"/>
    <property type="project" value="UniProtKB-SubCell"/>
</dbReference>
<evidence type="ECO:0000256" key="4">
    <source>
        <dbReference type="ARBA" id="ARBA00022692"/>
    </source>
</evidence>
<dbReference type="Proteomes" id="UP000796761">
    <property type="component" value="Unassembled WGS sequence"/>
</dbReference>
<keyword evidence="3" id="KW-1003">Cell membrane</keyword>
<organism evidence="10 11">
    <name type="scientific">Zosterops borbonicus</name>
    <dbReference type="NCBI Taxonomy" id="364589"/>
    <lineage>
        <taxon>Eukaryota</taxon>
        <taxon>Metazoa</taxon>
        <taxon>Chordata</taxon>
        <taxon>Craniata</taxon>
        <taxon>Vertebrata</taxon>
        <taxon>Euteleostomi</taxon>
        <taxon>Archelosauria</taxon>
        <taxon>Archosauria</taxon>
        <taxon>Dinosauria</taxon>
        <taxon>Saurischia</taxon>
        <taxon>Theropoda</taxon>
        <taxon>Coelurosauria</taxon>
        <taxon>Aves</taxon>
        <taxon>Neognathae</taxon>
        <taxon>Neoaves</taxon>
        <taxon>Telluraves</taxon>
        <taxon>Australaves</taxon>
        <taxon>Passeriformes</taxon>
        <taxon>Sylvioidea</taxon>
        <taxon>Zosteropidae</taxon>
        <taxon>Zosterops</taxon>
    </lineage>
</organism>
<protein>
    <recommendedName>
        <fullName evidence="12">Tetraspanin</fullName>
    </recommendedName>
</protein>
<dbReference type="InterPro" id="IPR018499">
    <property type="entry name" value="Tetraspanin/Peripherin"/>
</dbReference>
<evidence type="ECO:0000256" key="1">
    <source>
        <dbReference type="ARBA" id="ARBA00004651"/>
    </source>
</evidence>
<evidence type="ECO:0000256" key="2">
    <source>
        <dbReference type="ARBA" id="ARBA00006840"/>
    </source>
</evidence>
<comment type="subcellular location">
    <subcellularLocation>
        <location evidence="1">Cell membrane</location>
        <topology evidence="1">Multi-pass membrane protein</topology>
    </subcellularLocation>
</comment>
<dbReference type="FunFam" id="1.10.1450.10:FF:000001">
    <property type="entry name" value="Tetraspanin"/>
    <property type="match status" value="1"/>
</dbReference>
<dbReference type="CDD" id="cd03159">
    <property type="entry name" value="TM4SF9_like_LEL"/>
    <property type="match status" value="1"/>
</dbReference>
<name>A0A8K1GTS6_9PASS</name>
<dbReference type="Pfam" id="PF00335">
    <property type="entry name" value="Tetraspanin"/>
    <property type="match status" value="1"/>
</dbReference>
<dbReference type="PRINTS" id="PR00259">
    <property type="entry name" value="TMFOUR"/>
</dbReference>
<dbReference type="PANTHER" id="PTHR19282:SF63">
    <property type="entry name" value="TETRASPANIN-5"/>
    <property type="match status" value="1"/>
</dbReference>
<evidence type="ECO:0000256" key="6">
    <source>
        <dbReference type="ARBA" id="ARBA00023136"/>
    </source>
</evidence>
<feature type="transmembrane region" description="Helical" evidence="9">
    <location>
        <begin position="94"/>
        <end position="113"/>
    </location>
</feature>
<evidence type="ECO:0000256" key="9">
    <source>
        <dbReference type="SAM" id="Phobius"/>
    </source>
</evidence>
<dbReference type="PANTHER" id="PTHR19282">
    <property type="entry name" value="TETRASPANIN"/>
    <property type="match status" value="1"/>
</dbReference>
<sequence>MGRDEKPHPTLETVLSFQGRCEGLSFLGIAFLGIGLWAWNEKGVLSNISSITDLGGFDPVWLFLVVGGVMFILGFAGCIGALRENTFLLKFFSVFLGIIFFLELTAGVLAFVFKDWIKDQLYFFINNNIRAYRDDIDLQNLIDFTQEYWQCCGAFGADDWNLNIYFNCTDSNASRERCGVPFSCCTKDPAEDVINTQCGYDARQKPEVDQQIVIYTKGCVPQFEKWLQDNLTIVAGIFIGIALLQQIEINTLLDKAYVVTFKLVQTYSFQWCLNEQQRAFKVALKQD</sequence>
<dbReference type="Gene3D" id="1.10.1450.10">
    <property type="entry name" value="Tetraspanin"/>
    <property type="match status" value="1"/>
</dbReference>
<dbReference type="EMBL" id="SWJQ01000071">
    <property type="protein sequence ID" value="TRZ23559.1"/>
    <property type="molecule type" value="Genomic_DNA"/>
</dbReference>
<keyword evidence="5 9" id="KW-1133">Transmembrane helix</keyword>